<evidence type="ECO:0000313" key="3">
    <source>
        <dbReference type="Proteomes" id="UP000248079"/>
    </source>
</evidence>
<proteinExistence type="predicted"/>
<comment type="caution">
    <text evidence="2">The sequence shown here is derived from an EMBL/GenBank/DDBJ whole genome shotgun (WGS) entry which is preliminary data.</text>
</comment>
<protein>
    <recommendedName>
        <fullName evidence="4">Lipoprotein</fullName>
    </recommendedName>
</protein>
<accession>A0A2V4A069</accession>
<feature type="signal peptide" evidence="1">
    <location>
        <begin position="1"/>
        <end position="24"/>
    </location>
</feature>
<dbReference type="Proteomes" id="UP000248079">
    <property type="component" value="Unassembled WGS sequence"/>
</dbReference>
<keyword evidence="1" id="KW-0732">Signal</keyword>
<organism evidence="2 3">
    <name type="scientific">Marinifilum breve</name>
    <dbReference type="NCBI Taxonomy" id="2184082"/>
    <lineage>
        <taxon>Bacteria</taxon>
        <taxon>Pseudomonadati</taxon>
        <taxon>Bacteroidota</taxon>
        <taxon>Bacteroidia</taxon>
        <taxon>Marinilabiliales</taxon>
        <taxon>Marinifilaceae</taxon>
    </lineage>
</organism>
<evidence type="ECO:0000313" key="2">
    <source>
        <dbReference type="EMBL" id="PXY00780.1"/>
    </source>
</evidence>
<name>A0A2V4A069_9BACT</name>
<sequence>MRFGKKVCYLLASMLVMYSCNSNEHELEMNITNAVNVEENAMVNSILENILNEVEYNMLSIDNGIATKQDSIPFVKIADNNNQENTKTLSINYGQQNSSDYLGKLKRGRITTQIEGEFKSEECCYTVSFEQYYINNLNITGSIKVDSRKSASFENLTFDVTFEEILFTDEKENTYTLSGKLSREWIEGYETSNNHWDDQFFISGTTSGINSEGREYQSEILTPLLVSHACEFIASGEVLFTAENESCTYSYGNGLCDNKGFFTKDGQQNQFEYGRYQFRYQK</sequence>
<evidence type="ECO:0008006" key="4">
    <source>
        <dbReference type="Google" id="ProtNLM"/>
    </source>
</evidence>
<keyword evidence="3" id="KW-1185">Reference proteome</keyword>
<dbReference type="AlphaFoldDB" id="A0A2V4A069"/>
<dbReference type="EMBL" id="QFLI01000005">
    <property type="protein sequence ID" value="PXY00780.1"/>
    <property type="molecule type" value="Genomic_DNA"/>
</dbReference>
<evidence type="ECO:0000256" key="1">
    <source>
        <dbReference type="SAM" id="SignalP"/>
    </source>
</evidence>
<dbReference type="PROSITE" id="PS51257">
    <property type="entry name" value="PROKAR_LIPOPROTEIN"/>
    <property type="match status" value="1"/>
</dbReference>
<reference evidence="2 3" key="1">
    <citation type="submission" date="2018-05" db="EMBL/GenBank/DDBJ databases">
        <title>Marinifilum breve JC075T sp. nov., a marine bacterium isolated from Yongle Blue Hole in the South China Sea.</title>
        <authorList>
            <person name="Fu T."/>
        </authorList>
    </citation>
    <scope>NUCLEOTIDE SEQUENCE [LARGE SCALE GENOMIC DNA]</scope>
    <source>
        <strain evidence="2 3">JC075</strain>
    </source>
</reference>
<gene>
    <name evidence="2" type="ORF">DF185_12810</name>
</gene>
<feature type="chain" id="PRO_5016010678" description="Lipoprotein" evidence="1">
    <location>
        <begin position="25"/>
        <end position="282"/>
    </location>
</feature>